<organism evidence="1 2">
    <name type="scientific">Megalurothrips usitatus</name>
    <name type="common">bean blossom thrips</name>
    <dbReference type="NCBI Taxonomy" id="439358"/>
    <lineage>
        <taxon>Eukaryota</taxon>
        <taxon>Metazoa</taxon>
        <taxon>Ecdysozoa</taxon>
        <taxon>Arthropoda</taxon>
        <taxon>Hexapoda</taxon>
        <taxon>Insecta</taxon>
        <taxon>Pterygota</taxon>
        <taxon>Neoptera</taxon>
        <taxon>Paraneoptera</taxon>
        <taxon>Thysanoptera</taxon>
        <taxon>Terebrantia</taxon>
        <taxon>Thripoidea</taxon>
        <taxon>Thripidae</taxon>
        <taxon>Megalurothrips</taxon>
    </lineage>
</organism>
<dbReference type="Proteomes" id="UP001075354">
    <property type="component" value="Chromosome 14"/>
</dbReference>
<keyword evidence="2" id="KW-1185">Reference proteome</keyword>
<evidence type="ECO:0000313" key="2">
    <source>
        <dbReference type="Proteomes" id="UP001075354"/>
    </source>
</evidence>
<protein>
    <submittedName>
        <fullName evidence="1">Uncharacterized protein</fullName>
    </submittedName>
</protein>
<name>A0AAV7X793_9NEOP</name>
<evidence type="ECO:0000313" key="1">
    <source>
        <dbReference type="EMBL" id="KAJ1520562.1"/>
    </source>
</evidence>
<comment type="caution">
    <text evidence="1">The sequence shown here is derived from an EMBL/GenBank/DDBJ whole genome shotgun (WGS) entry which is preliminary data.</text>
</comment>
<dbReference type="SUPFAM" id="SSF50729">
    <property type="entry name" value="PH domain-like"/>
    <property type="match status" value="1"/>
</dbReference>
<accession>A0AAV7X793</accession>
<proteinExistence type="predicted"/>
<dbReference type="EMBL" id="JAPTSV010000014">
    <property type="protein sequence ID" value="KAJ1520562.1"/>
    <property type="molecule type" value="Genomic_DNA"/>
</dbReference>
<dbReference type="AlphaFoldDB" id="A0AAV7X793"/>
<reference evidence="1" key="1">
    <citation type="submission" date="2022-12" db="EMBL/GenBank/DDBJ databases">
        <title>Chromosome-level genome assembly of the bean flower thrips Megalurothrips usitatus.</title>
        <authorList>
            <person name="Ma L."/>
            <person name="Liu Q."/>
            <person name="Li H."/>
            <person name="Cai W."/>
        </authorList>
    </citation>
    <scope>NUCLEOTIDE SEQUENCE</scope>
    <source>
        <strain evidence="1">Cailab_2022a</strain>
    </source>
</reference>
<sequence length="121" mass="13943">MEIPVEYLGFAAMDRRLSSPMMPWIIAEIKMRGMKEKMALSICDGFIKGHSAGESDPTHLSTANSEPLFKHSLSQIKKYSHMFGSHCNFLYFLRDPMEPNLLFCYLYQTEDPQDVSLLKNF</sequence>
<gene>
    <name evidence="1" type="ORF">ONE63_003674</name>
</gene>